<reference evidence="7 8" key="1">
    <citation type="submission" date="2018-08" db="EMBL/GenBank/DDBJ databases">
        <title>Recombination of ecologically and evolutionarily significant loci maintains genetic cohesion in the Pseudomonas syringae species complex.</title>
        <authorList>
            <person name="Dillon M."/>
            <person name="Thakur S."/>
            <person name="Almeida R.N.D."/>
            <person name="Weir B.S."/>
            <person name="Guttman D.S."/>
        </authorList>
    </citation>
    <scope>NUCLEOTIDE SEQUENCE [LARGE SCALE GENOMIC DNA]</scope>
    <source>
        <strain evidence="7 8">ICMP 16926</strain>
    </source>
</reference>
<accession>A0A0N8ST52</accession>
<evidence type="ECO:0000256" key="2">
    <source>
        <dbReference type="ARBA" id="ARBA00007400"/>
    </source>
</evidence>
<evidence type="ECO:0000256" key="6">
    <source>
        <dbReference type="ARBA" id="ARBA00023136"/>
    </source>
</evidence>
<organism evidence="7 8">
    <name type="scientific">Pseudomonas syringae pv. solidagae</name>
    <dbReference type="NCBI Taxonomy" id="264458"/>
    <lineage>
        <taxon>Bacteria</taxon>
        <taxon>Pseudomonadati</taxon>
        <taxon>Pseudomonadota</taxon>
        <taxon>Gammaproteobacteria</taxon>
        <taxon>Pseudomonadales</taxon>
        <taxon>Pseudomonadaceae</taxon>
        <taxon>Pseudomonas</taxon>
        <taxon>Pseudomonas syringae</taxon>
    </lineage>
</organism>
<dbReference type="Pfam" id="PF01757">
    <property type="entry name" value="Acyl_transf_3"/>
    <property type="match status" value="1"/>
</dbReference>
<evidence type="ECO:0000256" key="5">
    <source>
        <dbReference type="ARBA" id="ARBA00022989"/>
    </source>
</evidence>
<evidence type="ECO:0000313" key="8">
    <source>
        <dbReference type="Proteomes" id="UP000268096"/>
    </source>
</evidence>
<evidence type="ECO:0000256" key="1">
    <source>
        <dbReference type="ARBA" id="ARBA00004651"/>
    </source>
</evidence>
<dbReference type="GO" id="GO:0009246">
    <property type="term" value="P:enterobacterial common antigen biosynthetic process"/>
    <property type="evidence" value="ECO:0007669"/>
    <property type="project" value="TreeGrafter"/>
</dbReference>
<proteinExistence type="inferred from homology"/>
<dbReference type="InterPro" id="IPR002656">
    <property type="entry name" value="Acyl_transf_3_dom"/>
</dbReference>
<evidence type="ECO:0000313" key="7">
    <source>
        <dbReference type="EMBL" id="RMT44515.1"/>
    </source>
</evidence>
<dbReference type="EMBL" id="RBTH01000227">
    <property type="protein sequence ID" value="RMT44515.1"/>
    <property type="molecule type" value="Genomic_DNA"/>
</dbReference>
<keyword evidence="5" id="KW-1133">Transmembrane helix</keyword>
<dbReference type="AlphaFoldDB" id="A0A0N8ST52"/>
<name>A0A0N8ST52_PSESX</name>
<sequence>MISVKTDVQRERDLSLDGVRFTAIFMVILIHVSAKGFLSMGLNWWAVNFYESISRAAVPLFFMVSGALLLTKETSAKASLKRIWRVTLPLFVWSIVYLAWFQYTGTPFDDWVLRILRGPVVAHFWYLYTLIGAYLFLPVLIGFFKIENTSSTLLAMAGWFIGSSIVPLFYVLNQKGYLGVDWGFLPLYAGYIVAGGLIYHRVKNSDALVWLAAVAWAVCVSATALLTWQYSISVGHADETFYVYSSPFVVLAALSSFILLRALFNRVFLKSGRVRSFLIWAGKLNFGVYLVHVLVMFWFDINGISYNFTTPWLAIPLTSIAILTVSGAMVYLLQKIPFVRQVVPA</sequence>
<dbReference type="PANTHER" id="PTHR40074:SF2">
    <property type="entry name" value="O-ACETYLTRANSFERASE WECH"/>
    <property type="match status" value="1"/>
</dbReference>
<dbReference type="GO" id="GO:0005886">
    <property type="term" value="C:plasma membrane"/>
    <property type="evidence" value="ECO:0007669"/>
    <property type="project" value="UniProtKB-SubCell"/>
</dbReference>
<comment type="similarity">
    <text evidence="2">Belongs to the acyltransferase 3 family.</text>
</comment>
<keyword evidence="3" id="KW-1003">Cell membrane</keyword>
<keyword evidence="6" id="KW-0472">Membrane</keyword>
<evidence type="ECO:0000256" key="3">
    <source>
        <dbReference type="ARBA" id="ARBA00022475"/>
    </source>
</evidence>
<protein>
    <submittedName>
        <fullName evidence="7">Uncharacterized protein</fullName>
    </submittedName>
</protein>
<dbReference type="PANTHER" id="PTHR40074">
    <property type="entry name" value="O-ACETYLTRANSFERASE WECH"/>
    <property type="match status" value="1"/>
</dbReference>
<evidence type="ECO:0000256" key="4">
    <source>
        <dbReference type="ARBA" id="ARBA00022692"/>
    </source>
</evidence>
<dbReference type="Proteomes" id="UP000268096">
    <property type="component" value="Unassembled WGS sequence"/>
</dbReference>
<gene>
    <name evidence="7" type="ORF">ALP48_02716</name>
</gene>
<dbReference type="GO" id="GO:0016413">
    <property type="term" value="F:O-acetyltransferase activity"/>
    <property type="evidence" value="ECO:0007669"/>
    <property type="project" value="TreeGrafter"/>
</dbReference>
<comment type="subcellular location">
    <subcellularLocation>
        <location evidence="1">Cell membrane</location>
        <topology evidence="1">Multi-pass membrane protein</topology>
    </subcellularLocation>
</comment>
<comment type="caution">
    <text evidence="7">The sequence shown here is derived from an EMBL/GenBank/DDBJ whole genome shotgun (WGS) entry which is preliminary data.</text>
</comment>
<keyword evidence="4" id="KW-0812">Transmembrane</keyword>
<dbReference type="RefSeq" id="WP_057457749.1">
    <property type="nucleotide sequence ID" value="NZ_LJRH01000252.1"/>
</dbReference>